<dbReference type="InterPro" id="IPR002347">
    <property type="entry name" value="SDR_fam"/>
</dbReference>
<name>A0A6G1K0V9_9PLEO</name>
<accession>A0A6G1K0V9</accession>
<keyword evidence="6" id="KW-0560">Oxidoreductase</keyword>
<keyword evidence="3" id="KW-0812">Transmembrane</keyword>
<evidence type="ECO:0000256" key="6">
    <source>
        <dbReference type="ARBA" id="ARBA00023002"/>
    </source>
</evidence>
<reference evidence="13" key="1">
    <citation type="journal article" date="2020" name="Stud. Mycol.">
        <title>101 Dothideomycetes genomes: a test case for predicting lifestyles and emergence of pathogens.</title>
        <authorList>
            <person name="Haridas S."/>
            <person name="Albert R."/>
            <person name="Binder M."/>
            <person name="Bloem J."/>
            <person name="Labutti K."/>
            <person name="Salamov A."/>
            <person name="Andreopoulos B."/>
            <person name="Baker S."/>
            <person name="Barry K."/>
            <person name="Bills G."/>
            <person name="Bluhm B."/>
            <person name="Cannon C."/>
            <person name="Castanera R."/>
            <person name="Culley D."/>
            <person name="Daum C."/>
            <person name="Ezra D."/>
            <person name="Gonzalez J."/>
            <person name="Henrissat B."/>
            <person name="Kuo A."/>
            <person name="Liang C."/>
            <person name="Lipzen A."/>
            <person name="Lutzoni F."/>
            <person name="Magnuson J."/>
            <person name="Mondo S."/>
            <person name="Nolan M."/>
            <person name="Ohm R."/>
            <person name="Pangilinan J."/>
            <person name="Park H.-J."/>
            <person name="Ramirez L."/>
            <person name="Alfaro M."/>
            <person name="Sun H."/>
            <person name="Tritt A."/>
            <person name="Yoshinaga Y."/>
            <person name="Zwiers L.-H."/>
            <person name="Turgeon B."/>
            <person name="Goodwin S."/>
            <person name="Spatafora J."/>
            <person name="Crous P."/>
            <person name="Grigoriev I."/>
        </authorList>
    </citation>
    <scope>NUCLEOTIDE SEQUENCE</scope>
    <source>
        <strain evidence="13">CBS 279.74</strain>
    </source>
</reference>
<dbReference type="PANTHER" id="PTHR24322">
    <property type="entry name" value="PKSB"/>
    <property type="match status" value="1"/>
</dbReference>
<keyword evidence="7" id="KW-0443">Lipid metabolism</keyword>
<comment type="function">
    <text evidence="9">Catalyzes the reduction of all-trans-retinal to all-trans-retinol in the presence of NADPH.</text>
</comment>
<evidence type="ECO:0000313" key="13">
    <source>
        <dbReference type="EMBL" id="KAF2706499.1"/>
    </source>
</evidence>
<keyword evidence="8" id="KW-0472">Membrane</keyword>
<evidence type="ECO:0000256" key="4">
    <source>
        <dbReference type="ARBA" id="ARBA00022857"/>
    </source>
</evidence>
<dbReference type="PANTHER" id="PTHR24322:SF736">
    <property type="entry name" value="RETINOL DEHYDROGENASE 10"/>
    <property type="match status" value="1"/>
</dbReference>
<keyword evidence="5" id="KW-1133">Transmembrane helix</keyword>
<gene>
    <name evidence="13" type="ORF">K504DRAFT_448175</name>
</gene>
<evidence type="ECO:0000256" key="7">
    <source>
        <dbReference type="ARBA" id="ARBA00023098"/>
    </source>
</evidence>
<keyword evidence="4" id="KW-0521">NADP</keyword>
<dbReference type="AlphaFoldDB" id="A0A6G1K0V9"/>
<evidence type="ECO:0000256" key="9">
    <source>
        <dbReference type="ARBA" id="ARBA00059620"/>
    </source>
</evidence>
<dbReference type="EMBL" id="MU005776">
    <property type="protein sequence ID" value="KAF2706499.1"/>
    <property type="molecule type" value="Genomic_DNA"/>
</dbReference>
<organism evidence="13 14">
    <name type="scientific">Pleomassaria siparia CBS 279.74</name>
    <dbReference type="NCBI Taxonomy" id="1314801"/>
    <lineage>
        <taxon>Eukaryota</taxon>
        <taxon>Fungi</taxon>
        <taxon>Dikarya</taxon>
        <taxon>Ascomycota</taxon>
        <taxon>Pezizomycotina</taxon>
        <taxon>Dothideomycetes</taxon>
        <taxon>Pleosporomycetidae</taxon>
        <taxon>Pleosporales</taxon>
        <taxon>Pleomassariaceae</taxon>
        <taxon>Pleomassaria</taxon>
    </lineage>
</organism>
<dbReference type="PRINTS" id="PR00080">
    <property type="entry name" value="SDRFAMILY"/>
</dbReference>
<comment type="similarity">
    <text evidence="2 12">Belongs to the short-chain dehydrogenases/reductases (SDR) family.</text>
</comment>
<dbReference type="FunFam" id="3.40.50.720:FF:000131">
    <property type="entry name" value="Short-chain dehydrogenase/reductase 3"/>
    <property type="match status" value="1"/>
</dbReference>
<dbReference type="OrthoDB" id="10253736at2759"/>
<dbReference type="CDD" id="cd05339">
    <property type="entry name" value="17beta-HSDXI-like_SDR_c"/>
    <property type="match status" value="1"/>
</dbReference>
<evidence type="ECO:0000256" key="2">
    <source>
        <dbReference type="ARBA" id="ARBA00006484"/>
    </source>
</evidence>
<dbReference type="InterPro" id="IPR036291">
    <property type="entry name" value="NAD(P)-bd_dom_sf"/>
</dbReference>
<evidence type="ECO:0000313" key="14">
    <source>
        <dbReference type="Proteomes" id="UP000799428"/>
    </source>
</evidence>
<dbReference type="Proteomes" id="UP000799428">
    <property type="component" value="Unassembled WGS sequence"/>
</dbReference>
<evidence type="ECO:0000256" key="3">
    <source>
        <dbReference type="ARBA" id="ARBA00022692"/>
    </source>
</evidence>
<dbReference type="SUPFAM" id="SSF51735">
    <property type="entry name" value="NAD(P)-binding Rossmann-fold domains"/>
    <property type="match status" value="1"/>
</dbReference>
<keyword evidence="14" id="KW-1185">Reference proteome</keyword>
<dbReference type="GO" id="GO:0052650">
    <property type="term" value="F:all-trans-retinol dehydrogenase (NADP+) activity"/>
    <property type="evidence" value="ECO:0007669"/>
    <property type="project" value="UniProtKB-ARBA"/>
</dbReference>
<evidence type="ECO:0000256" key="10">
    <source>
        <dbReference type="ARBA" id="ARBA00068717"/>
    </source>
</evidence>
<evidence type="ECO:0000256" key="5">
    <source>
        <dbReference type="ARBA" id="ARBA00022989"/>
    </source>
</evidence>
<evidence type="ECO:0000256" key="12">
    <source>
        <dbReference type="RuleBase" id="RU000363"/>
    </source>
</evidence>
<sequence length="337" mass="37873">MIRSLTILAVYYAVRTVWPLRILYLLFSEEQHAHIETFLTWALPIIFLFDLNAMLSRWAENKWMWNHDKSAWHWRNELAVVTGGSSGIGFSVVEKLVSYGITVAVLDVEPFLNQLQPDQMSLVSFYQCDITSRDAVHKTAEKIRSDHGSPSVLINNAGIGNANTILEITPERLRSIFDVNLLSHWNTVQEFLPDMIAKKKGHIMSTASLAAFLGLAGMVDYSCTKAGMIAFYEGLTQELKHRYNAPQIKTSIVFPNWTKTRLTSHLTDSLKRSKAPILDPEDVAEAMVQQIIAAKSGQVILGPSLAASIRAFPWWVQEFIRDRLAQIVITNATTAVS</sequence>
<evidence type="ECO:0000256" key="11">
    <source>
        <dbReference type="ARBA" id="ARBA00082544"/>
    </source>
</evidence>
<dbReference type="GO" id="GO:0016020">
    <property type="term" value="C:membrane"/>
    <property type="evidence" value="ECO:0007669"/>
    <property type="project" value="UniProtKB-SubCell"/>
</dbReference>
<comment type="subcellular location">
    <subcellularLocation>
        <location evidence="1">Membrane</location>
        <topology evidence="1">Multi-pass membrane protein</topology>
    </subcellularLocation>
</comment>
<proteinExistence type="inferred from homology"/>
<protein>
    <recommendedName>
        <fullName evidence="10">Short-chain dehydrogenase/reductase 3</fullName>
    </recommendedName>
    <alternativeName>
        <fullName evidence="11">Retinal short-chain dehydrogenase/reductase 1</fullName>
    </alternativeName>
</protein>
<dbReference type="Gene3D" id="3.40.50.720">
    <property type="entry name" value="NAD(P)-binding Rossmann-like Domain"/>
    <property type="match status" value="1"/>
</dbReference>
<evidence type="ECO:0000256" key="8">
    <source>
        <dbReference type="ARBA" id="ARBA00023136"/>
    </source>
</evidence>
<evidence type="ECO:0000256" key="1">
    <source>
        <dbReference type="ARBA" id="ARBA00004141"/>
    </source>
</evidence>
<dbReference type="Pfam" id="PF00106">
    <property type="entry name" value="adh_short"/>
    <property type="match status" value="1"/>
</dbReference>
<dbReference type="PRINTS" id="PR00081">
    <property type="entry name" value="GDHRDH"/>
</dbReference>